<evidence type="ECO:0000313" key="2">
    <source>
        <dbReference type="EMBL" id="OIQ74966.1"/>
    </source>
</evidence>
<gene>
    <name evidence="2" type="ORF">GALL_433750</name>
</gene>
<proteinExistence type="predicted"/>
<sequence>MQNPQQHNLVFLEFDQGDPVQGGSRKIEGLCAARGGGAAGEPFALVDRQVAVVEALDPCRQLRSNDLPGFVSDQSEAGAQSLMPLDQQGQRAFQQGRVQPPAQTQGHADVIGGRGWVELLDHPQAALGQGRGQGPAARDAGDVNRFGWRRRKRWRGVDVPGEVGNRHVSEQIGQRQVESDADTDAGPHLREG</sequence>
<comment type="caution">
    <text evidence="2">The sequence shown here is derived from an EMBL/GenBank/DDBJ whole genome shotgun (WGS) entry which is preliminary data.</text>
</comment>
<protein>
    <submittedName>
        <fullName evidence="2">Uncharacterized protein</fullName>
    </submittedName>
</protein>
<feature type="region of interest" description="Disordered" evidence="1">
    <location>
        <begin position="154"/>
        <end position="192"/>
    </location>
</feature>
<accession>A0A1J5PTM0</accession>
<dbReference type="AlphaFoldDB" id="A0A1J5PTM0"/>
<organism evidence="2">
    <name type="scientific">mine drainage metagenome</name>
    <dbReference type="NCBI Taxonomy" id="410659"/>
    <lineage>
        <taxon>unclassified sequences</taxon>
        <taxon>metagenomes</taxon>
        <taxon>ecological metagenomes</taxon>
    </lineage>
</organism>
<name>A0A1J5PTM0_9ZZZZ</name>
<dbReference type="EMBL" id="MLJW01002324">
    <property type="protein sequence ID" value="OIQ74966.1"/>
    <property type="molecule type" value="Genomic_DNA"/>
</dbReference>
<evidence type="ECO:0000256" key="1">
    <source>
        <dbReference type="SAM" id="MobiDB-lite"/>
    </source>
</evidence>
<reference evidence="2" key="1">
    <citation type="submission" date="2016-10" db="EMBL/GenBank/DDBJ databases">
        <title>Sequence of Gallionella enrichment culture.</title>
        <authorList>
            <person name="Poehlein A."/>
            <person name="Muehling M."/>
            <person name="Daniel R."/>
        </authorList>
    </citation>
    <scope>NUCLEOTIDE SEQUENCE</scope>
</reference>